<keyword evidence="1" id="KW-0175">Coiled coil</keyword>
<name>A0A160SZB7_9CHLR</name>
<keyword evidence="3" id="KW-1133">Transmembrane helix</keyword>
<evidence type="ECO:0000256" key="3">
    <source>
        <dbReference type="SAM" id="Phobius"/>
    </source>
</evidence>
<gene>
    <name evidence="4" type="ORF">CFX0092_A0858</name>
</gene>
<feature type="transmembrane region" description="Helical" evidence="3">
    <location>
        <begin position="21"/>
        <end position="48"/>
    </location>
</feature>
<feature type="coiled-coil region" evidence="1">
    <location>
        <begin position="61"/>
        <end position="98"/>
    </location>
</feature>
<evidence type="ECO:0000256" key="2">
    <source>
        <dbReference type="SAM" id="MobiDB-lite"/>
    </source>
</evidence>
<evidence type="ECO:0000313" key="4">
    <source>
        <dbReference type="EMBL" id="CUS02736.2"/>
    </source>
</evidence>
<dbReference type="KEGG" id="pbf:CFX0092_A0858"/>
<keyword evidence="3" id="KW-0472">Membrane</keyword>
<evidence type="ECO:0000256" key="1">
    <source>
        <dbReference type="SAM" id="Coils"/>
    </source>
</evidence>
<reference evidence="4" key="1">
    <citation type="submission" date="2016-01" db="EMBL/GenBank/DDBJ databases">
        <authorList>
            <person name="Mcilroy J.S."/>
            <person name="Karst M S."/>
            <person name="Albertsen M."/>
        </authorList>
    </citation>
    <scope>NUCLEOTIDE SEQUENCE</scope>
    <source>
        <strain evidence="4">Cfx-K</strain>
    </source>
</reference>
<protein>
    <recommendedName>
        <fullName evidence="6">Cell division protein FtsL</fullName>
    </recommendedName>
</protein>
<dbReference type="AlphaFoldDB" id="A0A160SZB7"/>
<keyword evidence="5" id="KW-1185">Reference proteome</keyword>
<proteinExistence type="predicted"/>
<keyword evidence="3" id="KW-0812">Transmembrane</keyword>
<evidence type="ECO:0008006" key="6">
    <source>
        <dbReference type="Google" id="ProtNLM"/>
    </source>
</evidence>
<organism evidence="4 5">
    <name type="scientific">Candidatus Promineifilum breve</name>
    <dbReference type="NCBI Taxonomy" id="1806508"/>
    <lineage>
        <taxon>Bacteria</taxon>
        <taxon>Bacillati</taxon>
        <taxon>Chloroflexota</taxon>
        <taxon>Ardenticatenia</taxon>
        <taxon>Candidatus Promineifilales</taxon>
        <taxon>Candidatus Promineifilaceae</taxon>
        <taxon>Candidatus Promineifilum</taxon>
    </lineage>
</organism>
<sequence length="163" mass="18152">MMATPEEKPRPRQAREMARRLGLLTQAQAAAGWGVIIILGALLGAIYLNQTSKIATIGRRVQREQATLDEVKRQNAELERLVAEAQVLERLDEEARRLGFVPSTPADIDYVVIPNYPTEPLPEREEPTSVEEPPAPPETMWEAVSLAIRDMGIDLTRGEANDQ</sequence>
<accession>A0A160SZB7</accession>
<dbReference type="EMBL" id="LN890655">
    <property type="protein sequence ID" value="CUS02736.2"/>
    <property type="molecule type" value="Genomic_DNA"/>
</dbReference>
<feature type="region of interest" description="Disordered" evidence="2">
    <location>
        <begin position="118"/>
        <end position="137"/>
    </location>
</feature>
<dbReference type="Proteomes" id="UP000215027">
    <property type="component" value="Chromosome I"/>
</dbReference>
<dbReference type="RefSeq" id="WP_095042313.1">
    <property type="nucleotide sequence ID" value="NZ_LN890655.1"/>
</dbReference>
<evidence type="ECO:0000313" key="5">
    <source>
        <dbReference type="Proteomes" id="UP000215027"/>
    </source>
</evidence>